<organism evidence="2">
    <name type="scientific">uncultured Caudovirales phage</name>
    <dbReference type="NCBI Taxonomy" id="2100421"/>
    <lineage>
        <taxon>Viruses</taxon>
        <taxon>Duplodnaviria</taxon>
        <taxon>Heunggongvirae</taxon>
        <taxon>Uroviricota</taxon>
        <taxon>Caudoviricetes</taxon>
        <taxon>Peduoviridae</taxon>
        <taxon>Maltschvirus</taxon>
        <taxon>Maltschvirus maltsch</taxon>
    </lineage>
</organism>
<accession>A0A6J7WUT9</accession>
<feature type="transmembrane region" description="Helical" evidence="1">
    <location>
        <begin position="34"/>
        <end position="53"/>
    </location>
</feature>
<evidence type="ECO:0000256" key="1">
    <source>
        <dbReference type="SAM" id="Phobius"/>
    </source>
</evidence>
<keyword evidence="1" id="KW-0812">Transmembrane</keyword>
<name>A0A6J7WUT9_9CAUD</name>
<sequence length="57" mass="5950">MLDYIIARLREPSTAAGVGTVISGFAWLPHAADFAGIAQGFVMVGAGIVAIFLTEKK</sequence>
<reference evidence="2" key="1">
    <citation type="submission" date="2020-05" db="EMBL/GenBank/DDBJ databases">
        <authorList>
            <person name="Chiriac C."/>
            <person name="Salcher M."/>
            <person name="Ghai R."/>
            <person name="Kavagutti S V."/>
        </authorList>
    </citation>
    <scope>NUCLEOTIDE SEQUENCE</scope>
</reference>
<keyword evidence="1" id="KW-0472">Membrane</keyword>
<keyword evidence="1" id="KW-1133">Transmembrane helix</keyword>
<dbReference type="EMBL" id="LR798285">
    <property type="protein sequence ID" value="CAB5220452.1"/>
    <property type="molecule type" value="Genomic_DNA"/>
</dbReference>
<evidence type="ECO:0000313" key="2">
    <source>
        <dbReference type="EMBL" id="CAB5220452.1"/>
    </source>
</evidence>
<evidence type="ECO:0008006" key="3">
    <source>
        <dbReference type="Google" id="ProtNLM"/>
    </source>
</evidence>
<proteinExistence type="predicted"/>
<protein>
    <recommendedName>
        <fullName evidence="3">Holin</fullName>
    </recommendedName>
</protein>
<gene>
    <name evidence="2" type="ORF">UFOVP233_80</name>
</gene>